<reference evidence="2" key="1">
    <citation type="journal article" date="2019" name="Int. J. Syst. Evol. Microbiol.">
        <title>The Global Catalogue of Microorganisms (GCM) 10K type strain sequencing project: providing services to taxonomists for standard genome sequencing and annotation.</title>
        <authorList>
            <consortium name="The Broad Institute Genomics Platform"/>
            <consortium name="The Broad Institute Genome Sequencing Center for Infectious Disease"/>
            <person name="Wu L."/>
            <person name="Ma J."/>
        </authorList>
    </citation>
    <scope>NUCLEOTIDE SEQUENCE [LARGE SCALE GENOMIC DNA]</scope>
    <source>
        <strain evidence="2">TBRC 7912</strain>
    </source>
</reference>
<protein>
    <submittedName>
        <fullName evidence="1">DUF4288 domain-containing protein</fullName>
    </submittedName>
</protein>
<proteinExistence type="predicted"/>
<name>A0ABV8F6V9_9ACTN</name>
<sequence length="117" mass="13411">MSRLPYMAILVFEVIVKDGRTPSEYTEDFVVLYEESDEKAHAAAEAMGREEETSYRNQYGETVEWKFLGTADVRAALYDDLSSETSLYTRGFSDISRYRDLFSVSLPDDGKEDRRPG</sequence>
<evidence type="ECO:0000313" key="1">
    <source>
        <dbReference type="EMBL" id="MFC3983745.1"/>
    </source>
</evidence>
<organism evidence="1 2">
    <name type="scientific">Streptosporangium jomthongense</name>
    <dbReference type="NCBI Taxonomy" id="1193683"/>
    <lineage>
        <taxon>Bacteria</taxon>
        <taxon>Bacillati</taxon>
        <taxon>Actinomycetota</taxon>
        <taxon>Actinomycetes</taxon>
        <taxon>Streptosporangiales</taxon>
        <taxon>Streptosporangiaceae</taxon>
        <taxon>Streptosporangium</taxon>
    </lineage>
</organism>
<dbReference type="InterPro" id="IPR025630">
    <property type="entry name" value="DUF4288"/>
</dbReference>
<gene>
    <name evidence="1" type="ORF">ACFOYY_26690</name>
</gene>
<dbReference type="EMBL" id="JBHSBC010000032">
    <property type="protein sequence ID" value="MFC3983745.1"/>
    <property type="molecule type" value="Genomic_DNA"/>
</dbReference>
<dbReference type="Proteomes" id="UP001595698">
    <property type="component" value="Unassembled WGS sequence"/>
</dbReference>
<comment type="caution">
    <text evidence="1">The sequence shown here is derived from an EMBL/GenBank/DDBJ whole genome shotgun (WGS) entry which is preliminary data.</text>
</comment>
<keyword evidence="2" id="KW-1185">Reference proteome</keyword>
<accession>A0ABV8F6V9</accession>
<dbReference type="Pfam" id="PF14119">
    <property type="entry name" value="DUF4288"/>
    <property type="match status" value="1"/>
</dbReference>
<evidence type="ECO:0000313" key="2">
    <source>
        <dbReference type="Proteomes" id="UP001595698"/>
    </source>
</evidence>